<evidence type="ECO:0000313" key="2">
    <source>
        <dbReference type="EMBL" id="KAF0905549.1"/>
    </source>
</evidence>
<reference evidence="2 3" key="1">
    <citation type="submission" date="2019-11" db="EMBL/GenBank/DDBJ databases">
        <title>Whole genome sequence of Oryza granulata.</title>
        <authorList>
            <person name="Li W."/>
        </authorList>
    </citation>
    <scope>NUCLEOTIDE SEQUENCE [LARGE SCALE GENOMIC DNA]</scope>
    <source>
        <strain evidence="3">cv. Menghai</strain>
        <tissue evidence="2">Leaf</tissue>
    </source>
</reference>
<name>A0A6G1CZJ3_9ORYZ</name>
<dbReference type="EMBL" id="SPHZ02000007">
    <property type="protein sequence ID" value="KAF0905549.1"/>
    <property type="molecule type" value="Genomic_DNA"/>
</dbReference>
<proteinExistence type="predicted"/>
<feature type="region of interest" description="Disordered" evidence="1">
    <location>
        <begin position="72"/>
        <end position="91"/>
    </location>
</feature>
<protein>
    <submittedName>
        <fullName evidence="2">Uncharacterized protein</fullName>
    </submittedName>
</protein>
<evidence type="ECO:0000313" key="3">
    <source>
        <dbReference type="Proteomes" id="UP000479710"/>
    </source>
</evidence>
<dbReference type="Proteomes" id="UP000479710">
    <property type="component" value="Unassembled WGS sequence"/>
</dbReference>
<accession>A0A6G1CZJ3</accession>
<keyword evidence="3" id="KW-1185">Reference proteome</keyword>
<comment type="caution">
    <text evidence="2">The sequence shown here is derived from an EMBL/GenBank/DDBJ whole genome shotgun (WGS) entry which is preliminary data.</text>
</comment>
<sequence length="91" mass="9740">MLGALSLPVMLQCLSSPDEDYKQLVKSLGADCKHEVVKNGAKLAEQLMALVQDQGRGQGREGSCRVLVGVGDDPARHRRLPPPMIESASSV</sequence>
<organism evidence="2 3">
    <name type="scientific">Oryza meyeriana var. granulata</name>
    <dbReference type="NCBI Taxonomy" id="110450"/>
    <lineage>
        <taxon>Eukaryota</taxon>
        <taxon>Viridiplantae</taxon>
        <taxon>Streptophyta</taxon>
        <taxon>Embryophyta</taxon>
        <taxon>Tracheophyta</taxon>
        <taxon>Spermatophyta</taxon>
        <taxon>Magnoliopsida</taxon>
        <taxon>Liliopsida</taxon>
        <taxon>Poales</taxon>
        <taxon>Poaceae</taxon>
        <taxon>BOP clade</taxon>
        <taxon>Oryzoideae</taxon>
        <taxon>Oryzeae</taxon>
        <taxon>Oryzinae</taxon>
        <taxon>Oryza</taxon>
        <taxon>Oryza meyeriana</taxon>
    </lineage>
</organism>
<evidence type="ECO:0000256" key="1">
    <source>
        <dbReference type="SAM" id="MobiDB-lite"/>
    </source>
</evidence>
<gene>
    <name evidence="2" type="ORF">E2562_007346</name>
</gene>
<dbReference type="AlphaFoldDB" id="A0A6G1CZJ3"/>